<sequence length="85" mass="9600">MLYHGECKNFCNVDASKGICRISKKFVSIDEEGCNKFELTPKCGNCINFKNEDKKGIGLCTGLEKENWSFKTLNAITCKKHGFNE</sequence>
<evidence type="ECO:0000256" key="12">
    <source>
        <dbReference type="ARBA" id="ARBA00029987"/>
    </source>
</evidence>
<dbReference type="EC" id="4.1.1.83" evidence="5"/>
<dbReference type="AlphaFoldDB" id="A0A6M0H5M6"/>
<proteinExistence type="inferred from homology"/>
<evidence type="ECO:0000256" key="6">
    <source>
        <dbReference type="ARBA" id="ARBA00013463"/>
    </source>
</evidence>
<evidence type="ECO:0000259" key="15">
    <source>
        <dbReference type="Pfam" id="PF18671"/>
    </source>
</evidence>
<dbReference type="Pfam" id="PF18524">
    <property type="entry name" value="HPIP_like"/>
    <property type="match status" value="1"/>
</dbReference>
<feature type="domain" description="4-hydroxyphenylacetate decarboxylase small gamma subunit C-terminal" evidence="14">
    <location>
        <begin position="41"/>
        <end position="79"/>
    </location>
</feature>
<gene>
    <name evidence="16" type="primary">hpdC</name>
    <name evidence="16" type="ORF">G3M99_14020</name>
</gene>
<evidence type="ECO:0000256" key="11">
    <source>
        <dbReference type="ARBA" id="ARBA00023239"/>
    </source>
</evidence>
<comment type="similarity">
    <text evidence="4">Belongs to the HPA decarboxylase small subunit family.</text>
</comment>
<evidence type="ECO:0000256" key="5">
    <source>
        <dbReference type="ARBA" id="ARBA00012283"/>
    </source>
</evidence>
<dbReference type="InterPro" id="IPR053727">
    <property type="entry name" value="HPA_decarboxylase_ss_sf"/>
</dbReference>
<evidence type="ECO:0000256" key="8">
    <source>
        <dbReference type="ARBA" id="ARBA00022723"/>
    </source>
</evidence>
<keyword evidence="7" id="KW-0004">4Fe-4S</keyword>
<name>A0A6M0H5M6_9CLOT</name>
<keyword evidence="9" id="KW-0408">Iron</keyword>
<evidence type="ECO:0000256" key="4">
    <source>
        <dbReference type="ARBA" id="ARBA00008904"/>
    </source>
</evidence>
<evidence type="ECO:0000256" key="1">
    <source>
        <dbReference type="ARBA" id="ARBA00000127"/>
    </source>
</evidence>
<organism evidence="16 17">
    <name type="scientific">Clostridium senegalense</name>
    <dbReference type="NCBI Taxonomy" id="1465809"/>
    <lineage>
        <taxon>Bacteria</taxon>
        <taxon>Bacillati</taxon>
        <taxon>Bacillota</taxon>
        <taxon>Clostridia</taxon>
        <taxon>Eubacteriales</taxon>
        <taxon>Clostridiaceae</taxon>
        <taxon>Clostridium</taxon>
    </lineage>
</organism>
<keyword evidence="10" id="KW-0411">Iron-sulfur</keyword>
<dbReference type="GO" id="GO:0043722">
    <property type="term" value="F:4-hydroxyphenylacetate decarboxylase activity"/>
    <property type="evidence" value="ECO:0007669"/>
    <property type="project" value="UniProtKB-EC"/>
</dbReference>
<dbReference type="Pfam" id="PF18671">
    <property type="entry name" value="4HPAD_g_N"/>
    <property type="match status" value="1"/>
</dbReference>
<comment type="catalytic activity">
    <reaction evidence="2">
        <text>3,4-dihydroxyphenylacetate + H(+) = 4-methylcatechol + CO2</text>
        <dbReference type="Rhea" id="RHEA:62556"/>
        <dbReference type="ChEBI" id="CHEBI:15378"/>
        <dbReference type="ChEBI" id="CHEBI:16526"/>
        <dbReference type="ChEBI" id="CHEBI:17254"/>
        <dbReference type="ChEBI" id="CHEBI:17612"/>
        <dbReference type="EC" id="4.1.1.83"/>
    </reaction>
    <physiologicalReaction direction="left-to-right" evidence="2">
        <dbReference type="Rhea" id="RHEA:62557"/>
    </physiologicalReaction>
</comment>
<dbReference type="Gene3D" id="2.20.70.100">
    <property type="match status" value="2"/>
</dbReference>
<protein>
    <recommendedName>
        <fullName evidence="6">4-hydroxyphenylacetate decarboxylase small subunit</fullName>
        <ecNumber evidence="5">4.1.1.83</ecNumber>
    </recommendedName>
    <alternativeName>
        <fullName evidence="12">4-hydroxyphenylacetate decarboxylase gamma subunit</fullName>
    </alternativeName>
    <alternativeName>
        <fullName evidence="13">p-hydroxyphenylacetate decarboxylase small subunit</fullName>
    </alternativeName>
</protein>
<evidence type="ECO:0000256" key="2">
    <source>
        <dbReference type="ARBA" id="ARBA00001088"/>
    </source>
</evidence>
<evidence type="ECO:0000313" key="17">
    <source>
        <dbReference type="Proteomes" id="UP000481872"/>
    </source>
</evidence>
<comment type="caution">
    <text evidence="16">The sequence shown here is derived from an EMBL/GenBank/DDBJ whole genome shotgun (WGS) entry which is preliminary data.</text>
</comment>
<evidence type="ECO:0000259" key="14">
    <source>
        <dbReference type="Pfam" id="PF18524"/>
    </source>
</evidence>
<evidence type="ECO:0000256" key="9">
    <source>
        <dbReference type="ARBA" id="ARBA00023004"/>
    </source>
</evidence>
<keyword evidence="17" id="KW-1185">Reference proteome</keyword>
<dbReference type="RefSeq" id="WP_199870563.1">
    <property type="nucleotide sequence ID" value="NZ_JAAGPU010000029.1"/>
</dbReference>
<dbReference type="EMBL" id="JAAGPU010000029">
    <property type="protein sequence ID" value="NEU05949.1"/>
    <property type="molecule type" value="Genomic_DNA"/>
</dbReference>
<comment type="cofactor">
    <cofactor evidence="3">
        <name>[4Fe-4S] cluster</name>
        <dbReference type="ChEBI" id="CHEBI:49883"/>
    </cofactor>
</comment>
<dbReference type="InterPro" id="IPR040923">
    <property type="entry name" value="HpdC_C"/>
</dbReference>
<evidence type="ECO:0000256" key="7">
    <source>
        <dbReference type="ARBA" id="ARBA00022485"/>
    </source>
</evidence>
<evidence type="ECO:0000313" key="16">
    <source>
        <dbReference type="EMBL" id="NEU05949.1"/>
    </source>
</evidence>
<dbReference type="GO" id="GO:0046872">
    <property type="term" value="F:metal ion binding"/>
    <property type="evidence" value="ECO:0007669"/>
    <property type="project" value="UniProtKB-KW"/>
</dbReference>
<keyword evidence="11" id="KW-0456">Lyase</keyword>
<accession>A0A6M0H5M6</accession>
<evidence type="ECO:0000256" key="13">
    <source>
        <dbReference type="ARBA" id="ARBA00032959"/>
    </source>
</evidence>
<evidence type="ECO:0000256" key="3">
    <source>
        <dbReference type="ARBA" id="ARBA00001966"/>
    </source>
</evidence>
<dbReference type="NCBIfam" id="NF033716">
    <property type="entry name" value="glycyl_HPDL_Sma"/>
    <property type="match status" value="1"/>
</dbReference>
<dbReference type="GO" id="GO:0051539">
    <property type="term" value="F:4 iron, 4 sulfur cluster binding"/>
    <property type="evidence" value="ECO:0007669"/>
    <property type="project" value="UniProtKB-KW"/>
</dbReference>
<reference evidence="16 17" key="1">
    <citation type="submission" date="2020-02" db="EMBL/GenBank/DDBJ databases">
        <title>Genome assembly of a novel Clostridium senegalense strain.</title>
        <authorList>
            <person name="Gupta T.B."/>
            <person name="Jauregui R."/>
            <person name="Maclean P."/>
            <person name="Nawarathana A."/>
            <person name="Brightwell G."/>
        </authorList>
    </citation>
    <scope>NUCLEOTIDE SEQUENCE [LARGE SCALE GENOMIC DNA]</scope>
    <source>
        <strain evidence="16 17">AGRFS4</strain>
    </source>
</reference>
<keyword evidence="8" id="KW-0479">Metal-binding</keyword>
<comment type="catalytic activity">
    <reaction evidence="1">
        <text>4-hydroxyphenylacetate + H(+) = 4-methylphenol + CO2</text>
        <dbReference type="Rhea" id="RHEA:22732"/>
        <dbReference type="ChEBI" id="CHEBI:15378"/>
        <dbReference type="ChEBI" id="CHEBI:16526"/>
        <dbReference type="ChEBI" id="CHEBI:17847"/>
        <dbReference type="ChEBI" id="CHEBI:48999"/>
        <dbReference type="EC" id="4.1.1.83"/>
    </reaction>
    <physiologicalReaction direction="left-to-right" evidence="1">
        <dbReference type="Rhea" id="RHEA:22733"/>
    </physiologicalReaction>
</comment>
<evidence type="ECO:0000256" key="10">
    <source>
        <dbReference type="ARBA" id="ARBA00023014"/>
    </source>
</evidence>
<dbReference type="Proteomes" id="UP000481872">
    <property type="component" value="Unassembled WGS sequence"/>
</dbReference>
<feature type="domain" description="4-hydroxyphenylacetate decarboxylase small gamma subunit N-terminal" evidence="15">
    <location>
        <begin position="4"/>
        <end position="32"/>
    </location>
</feature>
<dbReference type="InterPro" id="IPR041125">
    <property type="entry name" value="4HPAD_g_N"/>
</dbReference>